<feature type="non-terminal residue" evidence="1">
    <location>
        <position position="1"/>
    </location>
</feature>
<protein>
    <submittedName>
        <fullName evidence="1">Uncharacterized protein</fullName>
    </submittedName>
</protein>
<organism evidence="1">
    <name type="scientific">Arion vulgaris</name>
    <dbReference type="NCBI Taxonomy" id="1028688"/>
    <lineage>
        <taxon>Eukaryota</taxon>
        <taxon>Metazoa</taxon>
        <taxon>Spiralia</taxon>
        <taxon>Lophotrochozoa</taxon>
        <taxon>Mollusca</taxon>
        <taxon>Gastropoda</taxon>
        <taxon>Heterobranchia</taxon>
        <taxon>Euthyneura</taxon>
        <taxon>Panpulmonata</taxon>
        <taxon>Eupulmonata</taxon>
        <taxon>Stylommatophora</taxon>
        <taxon>Helicina</taxon>
        <taxon>Arionoidea</taxon>
        <taxon>Arionidae</taxon>
        <taxon>Arion</taxon>
    </lineage>
</organism>
<name>A0A0B6ZQL1_9EUPU</name>
<sequence>EKQCRIDHQRDAGERSPNLIPIVERTSQRRRGRIFHQRCSPLQVLTRPPLLPRKHQNEESVAPTSSFWLPETDDEEEEKVIKHDLDIHIIPPRGNLKCQSYHSNGKIDIDSIINQRNSSTDLKKCHPDTDDSINALASFSHFPTLPDSDNALLITVDQETVLQKLYNEPTESMSKISSTNTNTETNNTNVNVINLNHTESHDNDNDDITYLKHLAQQNDVSMNASKCFQECDGKDKLNSETIPKFCSQKSCSEYLLAGRLSPMSVDKEFNHEETDQMNQVLHQKDEKGDNESDEDSKSAVDSDSGVVSLRYHWRKSRRNIIESCTFNGSVAVLSTGPSIKI</sequence>
<evidence type="ECO:0000313" key="1">
    <source>
        <dbReference type="EMBL" id="CEK70121.1"/>
    </source>
</evidence>
<dbReference type="EMBL" id="HACG01023256">
    <property type="protein sequence ID" value="CEK70121.1"/>
    <property type="molecule type" value="Transcribed_RNA"/>
</dbReference>
<proteinExistence type="predicted"/>
<gene>
    <name evidence="1" type="primary">ORF72918</name>
</gene>
<reference evidence="1" key="1">
    <citation type="submission" date="2014-12" db="EMBL/GenBank/DDBJ databases">
        <title>Insight into the proteome of Arion vulgaris.</title>
        <authorList>
            <person name="Aradska J."/>
            <person name="Bulat T."/>
            <person name="Smidak R."/>
            <person name="Sarate P."/>
            <person name="Gangsoo J."/>
            <person name="Sialana F."/>
            <person name="Bilban M."/>
            <person name="Lubec G."/>
        </authorList>
    </citation>
    <scope>NUCLEOTIDE SEQUENCE</scope>
    <source>
        <tissue evidence="1">Skin</tissue>
    </source>
</reference>
<accession>A0A0B6ZQL1</accession>
<dbReference type="AlphaFoldDB" id="A0A0B6ZQL1"/>
<feature type="non-terminal residue" evidence="1">
    <location>
        <position position="341"/>
    </location>
</feature>